<evidence type="ECO:0000259" key="1">
    <source>
        <dbReference type="PROSITE" id="PS50995"/>
    </source>
</evidence>
<comment type="caution">
    <text evidence="2">The sequence shown here is derived from an EMBL/GenBank/DDBJ whole genome shotgun (WGS) entry which is preliminary data.</text>
</comment>
<accession>A0ABW1YEU2</accession>
<dbReference type="RefSeq" id="WP_380083777.1">
    <property type="nucleotide sequence ID" value="NZ_JBHSWD010000002.1"/>
</dbReference>
<reference evidence="3" key="1">
    <citation type="journal article" date="2019" name="Int. J. Syst. Evol. Microbiol.">
        <title>The Global Catalogue of Microorganisms (GCM) 10K type strain sequencing project: providing services to taxonomists for standard genome sequencing and annotation.</title>
        <authorList>
            <consortium name="The Broad Institute Genomics Platform"/>
            <consortium name="The Broad Institute Genome Sequencing Center for Infectious Disease"/>
            <person name="Wu L."/>
            <person name="Ma J."/>
        </authorList>
    </citation>
    <scope>NUCLEOTIDE SEQUENCE [LARGE SCALE GENOMIC DNA]</scope>
    <source>
        <strain evidence="3">CGMCC 1.15772</strain>
    </source>
</reference>
<evidence type="ECO:0000313" key="2">
    <source>
        <dbReference type="EMBL" id="MFC6592656.1"/>
    </source>
</evidence>
<evidence type="ECO:0000313" key="3">
    <source>
        <dbReference type="Proteomes" id="UP001596297"/>
    </source>
</evidence>
<dbReference type="PANTHER" id="PTHR33164">
    <property type="entry name" value="TRANSCRIPTIONAL REGULATOR, MARR FAMILY"/>
    <property type="match status" value="1"/>
</dbReference>
<name>A0ABW1YEU2_9DEIO</name>
<feature type="domain" description="HTH marR-type" evidence="1">
    <location>
        <begin position="17"/>
        <end position="154"/>
    </location>
</feature>
<dbReference type="Pfam" id="PF01047">
    <property type="entry name" value="MarR"/>
    <property type="match status" value="1"/>
</dbReference>
<dbReference type="Proteomes" id="UP001596297">
    <property type="component" value="Unassembled WGS sequence"/>
</dbReference>
<dbReference type="PROSITE" id="PS50995">
    <property type="entry name" value="HTH_MARR_2"/>
    <property type="match status" value="1"/>
</dbReference>
<dbReference type="EMBL" id="JBHSWD010000002">
    <property type="protein sequence ID" value="MFC6592656.1"/>
    <property type="molecule type" value="Genomic_DNA"/>
</dbReference>
<dbReference type="InterPro" id="IPR039422">
    <property type="entry name" value="MarR/SlyA-like"/>
</dbReference>
<dbReference type="PANTHER" id="PTHR33164:SF101">
    <property type="entry name" value="TRANSCRIPTIONAL REPRESSOR MPRA"/>
    <property type="match status" value="1"/>
</dbReference>
<dbReference type="SUPFAM" id="SSF46785">
    <property type="entry name" value="Winged helix' DNA-binding domain"/>
    <property type="match status" value="1"/>
</dbReference>
<dbReference type="InterPro" id="IPR000835">
    <property type="entry name" value="HTH_MarR-typ"/>
</dbReference>
<dbReference type="InterPro" id="IPR036388">
    <property type="entry name" value="WH-like_DNA-bd_sf"/>
</dbReference>
<organism evidence="2 3">
    <name type="scientific">Deinococcus lacus</name>
    <dbReference type="NCBI Taxonomy" id="392561"/>
    <lineage>
        <taxon>Bacteria</taxon>
        <taxon>Thermotogati</taxon>
        <taxon>Deinococcota</taxon>
        <taxon>Deinococci</taxon>
        <taxon>Deinococcales</taxon>
        <taxon>Deinococcaceae</taxon>
        <taxon>Deinococcus</taxon>
    </lineage>
</organism>
<keyword evidence="3" id="KW-1185">Reference proteome</keyword>
<dbReference type="SMART" id="SM00347">
    <property type="entry name" value="HTH_MARR"/>
    <property type="match status" value="1"/>
</dbReference>
<dbReference type="Gene3D" id="1.10.10.10">
    <property type="entry name" value="Winged helix-like DNA-binding domain superfamily/Winged helix DNA-binding domain"/>
    <property type="match status" value="1"/>
</dbReference>
<protein>
    <submittedName>
        <fullName evidence="2">MarR family winged helix-turn-helix transcriptional regulator</fullName>
    </submittedName>
</protein>
<gene>
    <name evidence="2" type="ORF">ACFP81_12075</name>
</gene>
<proteinExistence type="predicted"/>
<dbReference type="InterPro" id="IPR036390">
    <property type="entry name" value="WH_DNA-bd_sf"/>
</dbReference>
<sequence length="165" mass="19153">MKTLQQELMQTRPWELPEETMVQLLRTHTLLTTPFEKLMREHGLTLTQYNVLRILRGAGPAGLGRNELRSRMIDRSPDVSRVVERMERAGLVERQRSSIDRRLIPIRLTPRGLRVVDSLDQPLREMQSGTVGQLREGDLMELCRLLTLLRQPLLRLEGLEPEDPQ</sequence>